<dbReference type="Proteomes" id="UP000299367">
    <property type="component" value="Unassembled WGS sequence"/>
</dbReference>
<accession>A0A480AFT2</accession>
<organism evidence="1 2">
    <name type="scientific">Dolichospermum planctonicum</name>
    <dbReference type="NCBI Taxonomy" id="136072"/>
    <lineage>
        <taxon>Bacteria</taxon>
        <taxon>Bacillati</taxon>
        <taxon>Cyanobacteriota</taxon>
        <taxon>Cyanophyceae</taxon>
        <taxon>Nostocales</taxon>
        <taxon>Aphanizomenonaceae</taxon>
        <taxon>Dolichospermum</taxon>
    </lineage>
</organism>
<gene>
    <name evidence="1" type="ORF">NIES80_06640</name>
</gene>
<evidence type="ECO:0000313" key="1">
    <source>
        <dbReference type="EMBL" id="GCL40974.1"/>
    </source>
</evidence>
<protein>
    <submittedName>
        <fullName evidence="1">Uncharacterized protein</fullName>
    </submittedName>
</protein>
<evidence type="ECO:0000313" key="2">
    <source>
        <dbReference type="Proteomes" id="UP000299367"/>
    </source>
</evidence>
<dbReference type="EMBL" id="BJCF01000004">
    <property type="protein sequence ID" value="GCL40974.1"/>
    <property type="molecule type" value="Genomic_DNA"/>
</dbReference>
<sequence>MYLYIKNNLLIFIKNKQHKQLIIVIYQKYEIVVLTKIHVKTMVKDEQTKGRKDYVVKISDSRL</sequence>
<proteinExistence type="predicted"/>
<comment type="caution">
    <text evidence="1">The sequence shown here is derived from an EMBL/GenBank/DDBJ whole genome shotgun (WGS) entry which is preliminary data.</text>
</comment>
<name>A0A480AFT2_9CYAN</name>
<reference evidence="2" key="1">
    <citation type="submission" date="2019-02" db="EMBL/GenBank/DDBJ databases">
        <title>Draft genome sequence of Dolichospermum planctonicum NIES-80.</title>
        <authorList>
            <person name="Yamaguchi H."/>
            <person name="Suzuki S."/>
            <person name="Kawachi M."/>
        </authorList>
    </citation>
    <scope>NUCLEOTIDE SEQUENCE [LARGE SCALE GENOMIC DNA]</scope>
    <source>
        <strain evidence="2">NIES-80</strain>
    </source>
</reference>
<dbReference type="AlphaFoldDB" id="A0A480AFT2"/>